<sequence>MTPASWSCAGRSRLPEASACGGRTPPDVTPRQRRSELERAHPGWLVFHDGGIGVWSAFRRSFPDGREVRAGIRALVKAACPECLDEKLTRQAEILDSLPPCHPLPNSARSSGSLSNPARPSGQS</sequence>
<comment type="caution">
    <text evidence="2">The sequence shown here is derived from an EMBL/GenBank/DDBJ whole genome shotgun (WGS) entry which is preliminary data.</text>
</comment>
<keyword evidence="3" id="KW-1185">Reference proteome</keyword>
<name>A0A9W6IBY7_9ACTN</name>
<feature type="region of interest" description="Disordered" evidence="1">
    <location>
        <begin position="16"/>
        <end position="40"/>
    </location>
</feature>
<dbReference type="AlphaFoldDB" id="A0A9W6IBY7"/>
<dbReference type="EMBL" id="BSEV01000046">
    <property type="protein sequence ID" value="GLK15246.1"/>
    <property type="molecule type" value="Genomic_DNA"/>
</dbReference>
<reference evidence="2" key="1">
    <citation type="journal article" date="2014" name="Int. J. Syst. Evol. Microbiol.">
        <title>Complete genome sequence of Corynebacterium casei LMG S-19264T (=DSM 44701T), isolated from a smear-ripened cheese.</title>
        <authorList>
            <consortium name="US DOE Joint Genome Institute (JGI-PGF)"/>
            <person name="Walter F."/>
            <person name="Albersmeier A."/>
            <person name="Kalinowski J."/>
            <person name="Ruckert C."/>
        </authorList>
    </citation>
    <scope>NUCLEOTIDE SEQUENCE</scope>
    <source>
        <strain evidence="2">VKM Ac-2007</strain>
    </source>
</reference>
<evidence type="ECO:0000256" key="1">
    <source>
        <dbReference type="SAM" id="MobiDB-lite"/>
    </source>
</evidence>
<feature type="compositionally biased region" description="Polar residues" evidence="1">
    <location>
        <begin position="107"/>
        <end position="124"/>
    </location>
</feature>
<accession>A0A9W6IBY7</accession>
<dbReference type="RefSeq" id="WP_271223466.1">
    <property type="nucleotide sequence ID" value="NZ_BAAAVD010000060.1"/>
</dbReference>
<evidence type="ECO:0000313" key="2">
    <source>
        <dbReference type="EMBL" id="GLK15246.1"/>
    </source>
</evidence>
<organism evidence="2 3">
    <name type="scientific">Streptosporangium carneum</name>
    <dbReference type="NCBI Taxonomy" id="47481"/>
    <lineage>
        <taxon>Bacteria</taxon>
        <taxon>Bacillati</taxon>
        <taxon>Actinomycetota</taxon>
        <taxon>Actinomycetes</taxon>
        <taxon>Streptosporangiales</taxon>
        <taxon>Streptosporangiaceae</taxon>
        <taxon>Streptosporangium</taxon>
    </lineage>
</organism>
<feature type="region of interest" description="Disordered" evidence="1">
    <location>
        <begin position="97"/>
        <end position="124"/>
    </location>
</feature>
<proteinExistence type="predicted"/>
<evidence type="ECO:0000313" key="3">
    <source>
        <dbReference type="Proteomes" id="UP001143474"/>
    </source>
</evidence>
<dbReference type="Proteomes" id="UP001143474">
    <property type="component" value="Unassembled WGS sequence"/>
</dbReference>
<gene>
    <name evidence="2" type="ORF">GCM10017600_86590</name>
</gene>
<protein>
    <submittedName>
        <fullName evidence="2">Uncharacterized protein</fullName>
    </submittedName>
</protein>
<reference evidence="2" key="2">
    <citation type="submission" date="2023-01" db="EMBL/GenBank/DDBJ databases">
        <authorList>
            <person name="Sun Q."/>
            <person name="Evtushenko L."/>
        </authorList>
    </citation>
    <scope>NUCLEOTIDE SEQUENCE</scope>
    <source>
        <strain evidence="2">VKM Ac-2007</strain>
    </source>
</reference>